<evidence type="ECO:0000313" key="2">
    <source>
        <dbReference type="Proteomes" id="UP000029267"/>
    </source>
</evidence>
<proteinExistence type="predicted"/>
<organism evidence="1 2">
    <name type="scientific">Geobacillus icigianus</name>
    <dbReference type="NCBI Taxonomy" id="1430331"/>
    <lineage>
        <taxon>Bacteria</taxon>
        <taxon>Bacillati</taxon>
        <taxon>Bacillota</taxon>
        <taxon>Bacilli</taxon>
        <taxon>Bacillales</taxon>
        <taxon>Anoxybacillaceae</taxon>
        <taxon>Geobacillus</taxon>
    </lineage>
</organism>
<keyword evidence="2" id="KW-1185">Reference proteome</keyword>
<gene>
    <name evidence="1" type="ORF">EP10_000147</name>
</gene>
<evidence type="ECO:0000313" key="1">
    <source>
        <dbReference type="EMBL" id="MEB3749308.1"/>
    </source>
</evidence>
<accession>A0ABU6BBN0</accession>
<comment type="caution">
    <text evidence="1">The sequence shown here is derived from an EMBL/GenBank/DDBJ whole genome shotgun (WGS) entry which is preliminary data.</text>
</comment>
<reference evidence="1 2" key="1">
    <citation type="journal article" date="2014" name="Genome Announc.">
        <title>Draft Genome Sequence of Geobacillus icigianus Strain G1w1T Isolated from Hot Springs in the Valley of Geysers, Kamchatka (Russian Federation).</title>
        <authorList>
            <person name="Bryanskaya A.V."/>
            <person name="Rozanov A.S."/>
            <person name="Logacheva M.D."/>
            <person name="Kotenko A.V."/>
            <person name="Peltek S.E."/>
        </authorList>
    </citation>
    <scope>NUCLEOTIDE SEQUENCE [LARGE SCALE GENOMIC DNA]</scope>
    <source>
        <strain evidence="1 2">G1w1</strain>
    </source>
</reference>
<dbReference type="Proteomes" id="UP000029267">
    <property type="component" value="Unassembled WGS sequence"/>
</dbReference>
<dbReference type="EMBL" id="JPYA02000001">
    <property type="protein sequence ID" value="MEB3749308.1"/>
    <property type="molecule type" value="Genomic_DNA"/>
</dbReference>
<protein>
    <submittedName>
        <fullName evidence="1">Uncharacterized protein</fullName>
    </submittedName>
</protein>
<name>A0ABU6BBN0_9BACL</name>
<sequence>MRGLSASRFHSRQAKTEGTPEAAFFFRAMNGQLPFANESNVAKQQRW</sequence>